<dbReference type="InterPro" id="IPR042772">
    <property type="entry name" value="SH3TC1/SH3TC2"/>
</dbReference>
<gene>
    <name evidence="2" type="primary">SH3TC1</name>
</gene>
<protein>
    <submittedName>
        <fullName evidence="2">SH3 domain and tetratricopeptide repeats 1</fullName>
    </submittedName>
</protein>
<organism evidence="2 3">
    <name type="scientific">Gorilla gorilla gorilla</name>
    <name type="common">Western lowland gorilla</name>
    <dbReference type="NCBI Taxonomy" id="9595"/>
    <lineage>
        <taxon>Eukaryota</taxon>
        <taxon>Metazoa</taxon>
        <taxon>Chordata</taxon>
        <taxon>Craniata</taxon>
        <taxon>Vertebrata</taxon>
        <taxon>Euteleostomi</taxon>
        <taxon>Mammalia</taxon>
        <taxon>Eutheria</taxon>
        <taxon>Euarchontoglires</taxon>
        <taxon>Primates</taxon>
        <taxon>Haplorrhini</taxon>
        <taxon>Catarrhini</taxon>
        <taxon>Hominidae</taxon>
        <taxon>Gorilla</taxon>
    </lineage>
</organism>
<dbReference type="Proteomes" id="UP000001519">
    <property type="component" value="Chromosome 4"/>
</dbReference>
<evidence type="ECO:0000313" key="2">
    <source>
        <dbReference type="Ensembl" id="ENSGGOP00000037159.1"/>
    </source>
</evidence>
<dbReference type="AlphaFoldDB" id="A0A2I2YQE4"/>
<dbReference type="PANTHER" id="PTHR22647">
    <property type="entry name" value="SH3 DOMAIN AND TETRATRICOPEPTIDE REPEATS CONTAINING PROTEIN"/>
    <property type="match status" value="1"/>
</dbReference>
<reference evidence="2 3" key="2">
    <citation type="journal article" date="2012" name="Nature">
        <title>Insights into hominid evolution from the gorilla genome sequence.</title>
        <authorList>
            <person name="Scally A."/>
            <person name="Dutheil J.Y."/>
            <person name="Hillier L.W."/>
            <person name="Jordan G.E."/>
            <person name="Goodhead I."/>
            <person name="Herrero J."/>
            <person name="Hobolth A."/>
            <person name="Lappalainen T."/>
            <person name="Mailund T."/>
            <person name="Marques-Bonet T."/>
            <person name="McCarthy S."/>
            <person name="Montgomery S.H."/>
            <person name="Schwalie P.C."/>
            <person name="Tang Y.A."/>
            <person name="Ward M.C."/>
            <person name="Xue Y."/>
            <person name="Yngvadottir B."/>
            <person name="Alkan C."/>
            <person name="Andersen L.N."/>
            <person name="Ayub Q."/>
            <person name="Ball E.V."/>
            <person name="Beal K."/>
            <person name="Bradley B.J."/>
            <person name="Chen Y."/>
            <person name="Clee C.M."/>
            <person name="Fitzgerald S."/>
            <person name="Graves T.A."/>
            <person name="Gu Y."/>
            <person name="Heath P."/>
            <person name="Heger A."/>
            <person name="Karakoc E."/>
            <person name="Kolb-Kokocinski A."/>
            <person name="Laird G.K."/>
            <person name="Lunter G."/>
            <person name="Meader S."/>
            <person name="Mort M."/>
            <person name="Mullikin J.C."/>
            <person name="Munch K."/>
            <person name="O'Connor T.D."/>
            <person name="Phillips A.D."/>
            <person name="Prado-Martinez J."/>
            <person name="Rogers A.S."/>
            <person name="Sajjadian S."/>
            <person name="Schmidt D."/>
            <person name="Shaw K."/>
            <person name="Simpson J.T."/>
            <person name="Stenson P.D."/>
            <person name="Turner D.J."/>
            <person name="Vigilant L."/>
            <person name="Vilella A.J."/>
            <person name="Whitener W."/>
            <person name="Zhu B."/>
            <person name="Cooper D.N."/>
            <person name="de Jong P."/>
            <person name="Dermitzakis E.T."/>
            <person name="Eichler E.E."/>
            <person name="Flicek P."/>
            <person name="Goldman N."/>
            <person name="Mundy N.I."/>
            <person name="Ning Z."/>
            <person name="Odom D.T."/>
            <person name="Ponting C.P."/>
            <person name="Quail M.A."/>
            <person name="Ryder O.A."/>
            <person name="Searle S.M."/>
            <person name="Warren W.C."/>
            <person name="Wilson R.K."/>
            <person name="Schierup M.H."/>
            <person name="Rogers J."/>
            <person name="Tyler-Smith C."/>
            <person name="Durbin R."/>
        </authorList>
    </citation>
    <scope>NUCLEOTIDE SEQUENCE [LARGE SCALE GENOMIC DNA]</scope>
</reference>
<dbReference type="Ensembl" id="ENSGGOT00000061366.1">
    <property type="protein sequence ID" value="ENSGGOP00000037159.1"/>
    <property type="gene ID" value="ENSGGOG00000005337.3"/>
</dbReference>
<feature type="compositionally biased region" description="Gly residues" evidence="1">
    <location>
        <begin position="18"/>
        <end position="27"/>
    </location>
</feature>
<dbReference type="EMBL" id="CABD030027096">
    <property type="status" value="NOT_ANNOTATED_CDS"/>
    <property type="molecule type" value="Genomic_DNA"/>
</dbReference>
<evidence type="ECO:0000313" key="3">
    <source>
        <dbReference type="Proteomes" id="UP000001519"/>
    </source>
</evidence>
<dbReference type="EMBL" id="CABD030027098">
    <property type="status" value="NOT_ANNOTATED_CDS"/>
    <property type="molecule type" value="Genomic_DNA"/>
</dbReference>
<dbReference type="GeneTree" id="ENSGT00530000063812"/>
<sequence>MENLPAVTTEESTPMGRGPVGPSGGGSSRDQVRTVAMRPSVSWEKAGPEEAKAPVRGDLTLQLLAVRRKSGLQDPGLQQTLRGQLRLLENDSREMARVLGELSARLLSIHSDQDRIVVTFKTFEEIWKFSTYHALGFTHHCLANLLMDQAFWLLSPSEEEETAIQVHVDENTLRLTHESLLIQEGGLLGSPRTPSTMPWVAL</sequence>
<feature type="region of interest" description="Disordered" evidence="1">
    <location>
        <begin position="1"/>
        <end position="51"/>
    </location>
</feature>
<keyword evidence="3" id="KW-1185">Reference proteome</keyword>
<evidence type="ECO:0000256" key="1">
    <source>
        <dbReference type="SAM" id="MobiDB-lite"/>
    </source>
</evidence>
<name>A0A2I2YQE4_GORGO</name>
<proteinExistence type="predicted"/>
<accession>A0A2I2YQE4</accession>
<dbReference type="EMBL" id="CABD030027097">
    <property type="status" value="NOT_ANNOTATED_CDS"/>
    <property type="molecule type" value="Genomic_DNA"/>
</dbReference>
<dbReference type="EMBL" id="CABD030027099">
    <property type="status" value="NOT_ANNOTATED_CDS"/>
    <property type="molecule type" value="Genomic_DNA"/>
</dbReference>
<dbReference type="PANTHER" id="PTHR22647:SF3">
    <property type="entry name" value="SH3 DOMAIN AND TETRATRICOPEPTIDE REPEAT-CONTAINING PROTEIN 1"/>
    <property type="match status" value="1"/>
</dbReference>
<dbReference type="EMBL" id="CABD030027100">
    <property type="status" value="NOT_ANNOTATED_CDS"/>
    <property type="molecule type" value="Genomic_DNA"/>
</dbReference>
<dbReference type="Bgee" id="ENSGGOG00000005337">
    <property type="expression patterns" value="Expressed in adult mammalian kidney and 4 other cell types or tissues"/>
</dbReference>
<reference evidence="2" key="4">
    <citation type="submission" date="2025-09" db="UniProtKB">
        <authorList>
            <consortium name="Ensembl"/>
        </authorList>
    </citation>
    <scope>IDENTIFICATION</scope>
</reference>
<reference evidence="3" key="1">
    <citation type="submission" date="2011-05" db="EMBL/GenBank/DDBJ databases">
        <title>Insights into the evolution of the great apes provided by the gorilla genome.</title>
        <authorList>
            <person name="Scally A."/>
        </authorList>
    </citation>
    <scope>NUCLEOTIDE SEQUENCE [LARGE SCALE GENOMIC DNA]</scope>
</reference>
<reference evidence="2" key="3">
    <citation type="submission" date="2025-08" db="UniProtKB">
        <authorList>
            <consortium name="Ensembl"/>
        </authorList>
    </citation>
    <scope>IDENTIFICATION</scope>
</reference>